<gene>
    <name evidence="5" type="ORF">ILUMI_02100</name>
</gene>
<keyword evidence="4" id="KW-0732">Signal</keyword>
<dbReference type="InterPro" id="IPR032675">
    <property type="entry name" value="LRR_dom_sf"/>
</dbReference>
<keyword evidence="3" id="KW-1133">Transmembrane helix</keyword>
<evidence type="ECO:0000256" key="2">
    <source>
        <dbReference type="ARBA" id="ARBA00022737"/>
    </source>
</evidence>
<evidence type="ECO:0000313" key="6">
    <source>
        <dbReference type="Proteomes" id="UP000801492"/>
    </source>
</evidence>
<keyword evidence="6" id="KW-1185">Reference proteome</keyword>
<comment type="caution">
    <text evidence="5">The sequence shown here is derived from an EMBL/GenBank/DDBJ whole genome shotgun (WGS) entry which is preliminary data.</text>
</comment>
<keyword evidence="3" id="KW-0812">Transmembrane</keyword>
<dbReference type="EMBL" id="VTPC01000866">
    <property type="protein sequence ID" value="KAF2904083.1"/>
    <property type="molecule type" value="Genomic_DNA"/>
</dbReference>
<feature type="signal peptide" evidence="4">
    <location>
        <begin position="1"/>
        <end position="20"/>
    </location>
</feature>
<organism evidence="5 6">
    <name type="scientific">Ignelater luminosus</name>
    <name type="common">Cucubano</name>
    <name type="synonym">Pyrophorus luminosus</name>
    <dbReference type="NCBI Taxonomy" id="2038154"/>
    <lineage>
        <taxon>Eukaryota</taxon>
        <taxon>Metazoa</taxon>
        <taxon>Ecdysozoa</taxon>
        <taxon>Arthropoda</taxon>
        <taxon>Hexapoda</taxon>
        <taxon>Insecta</taxon>
        <taxon>Pterygota</taxon>
        <taxon>Neoptera</taxon>
        <taxon>Endopterygota</taxon>
        <taxon>Coleoptera</taxon>
        <taxon>Polyphaga</taxon>
        <taxon>Elateriformia</taxon>
        <taxon>Elateroidea</taxon>
        <taxon>Elateridae</taxon>
        <taxon>Agrypninae</taxon>
        <taxon>Pyrophorini</taxon>
        <taxon>Ignelater</taxon>
    </lineage>
</organism>
<dbReference type="Proteomes" id="UP000801492">
    <property type="component" value="Unassembled WGS sequence"/>
</dbReference>
<feature type="transmembrane region" description="Helical" evidence="3">
    <location>
        <begin position="185"/>
        <end position="202"/>
    </location>
</feature>
<protein>
    <submittedName>
        <fullName evidence="5">Uncharacterized protein</fullName>
    </submittedName>
</protein>
<evidence type="ECO:0000313" key="5">
    <source>
        <dbReference type="EMBL" id="KAF2904083.1"/>
    </source>
</evidence>
<dbReference type="InterPro" id="IPR001611">
    <property type="entry name" value="Leu-rich_rpt"/>
</dbReference>
<accession>A0A8K0DIY7</accession>
<keyword evidence="3" id="KW-0472">Membrane</keyword>
<reference evidence="5" key="1">
    <citation type="submission" date="2019-08" db="EMBL/GenBank/DDBJ databases">
        <title>The genome of the North American firefly Photinus pyralis.</title>
        <authorList>
            <consortium name="Photinus pyralis genome working group"/>
            <person name="Fallon T.R."/>
            <person name="Sander Lower S.E."/>
            <person name="Weng J.-K."/>
        </authorList>
    </citation>
    <scope>NUCLEOTIDE SEQUENCE</scope>
    <source>
        <strain evidence="5">TRF0915ILg1</strain>
        <tissue evidence="5">Whole body</tissue>
    </source>
</reference>
<sequence>MKYISRVMVVILALALGIFGTSPSCIPSYRKNALRCNNGQLDHISLHYLNSPFDTIDFGANRIKSLNVPNCFNSPYTEYVRVLLLHDNQISDLTDNNLCDCFINLDMLYLVNNSIKTVPDLKCKKLTHLVLDHNPVKSVSEEVQKIPNLSPPILRNKNFTETTGEAASLEKDIINKIDVKCKGNLITVSLVIFLFSMFSIWIV</sequence>
<keyword evidence="1" id="KW-0433">Leucine-rich repeat</keyword>
<feature type="chain" id="PRO_5035434279" evidence="4">
    <location>
        <begin position="21"/>
        <end position="203"/>
    </location>
</feature>
<dbReference type="AlphaFoldDB" id="A0A8K0DIY7"/>
<dbReference type="Gene3D" id="3.80.10.10">
    <property type="entry name" value="Ribonuclease Inhibitor"/>
    <property type="match status" value="1"/>
</dbReference>
<name>A0A8K0DIY7_IGNLU</name>
<evidence type="ECO:0000256" key="3">
    <source>
        <dbReference type="SAM" id="Phobius"/>
    </source>
</evidence>
<dbReference type="InterPro" id="IPR025875">
    <property type="entry name" value="Leu-rich_rpt_4"/>
</dbReference>
<evidence type="ECO:0000256" key="4">
    <source>
        <dbReference type="SAM" id="SignalP"/>
    </source>
</evidence>
<proteinExistence type="predicted"/>
<evidence type="ECO:0000256" key="1">
    <source>
        <dbReference type="ARBA" id="ARBA00022614"/>
    </source>
</evidence>
<dbReference type="SUPFAM" id="SSF52058">
    <property type="entry name" value="L domain-like"/>
    <property type="match status" value="1"/>
</dbReference>
<dbReference type="Pfam" id="PF12799">
    <property type="entry name" value="LRR_4"/>
    <property type="match status" value="1"/>
</dbReference>
<dbReference type="PROSITE" id="PS51450">
    <property type="entry name" value="LRR"/>
    <property type="match status" value="1"/>
</dbReference>
<keyword evidence="2" id="KW-0677">Repeat</keyword>